<keyword evidence="2" id="KW-0479">Metal-binding</keyword>
<sequence length="454" mass="51925">MVPKTFANHMDSLAQQYNSVKEDVLSKSREIVRQHYADICSGCTGSEDIIDISAHGKRGHISLYASCNHQTVRNSCSFFRFPKKKDKERYGRNYQGRKVTPIVENDGDDGLEPEPHGDASLEPEPHPVQHAESTIVLQAEIDMLRRLSELELKSRKMNFPFSHIKGDPKLVLIYTGIPNAEMFYIVLGYLKRFKLSYYYKWNVTDFSDEDQLFIALQKLRLNYNFLDLAVRYSTSETTVRNIFNTYLHALHESLFQPYLANLGNIPSVQKMQEVSPIFEEFPNCRFLIDCTEIFIETPRENLRAQKDTYSAYKKGQTFKGLIAVAPNGVICFVSKLYPGSCSDKHIVQDSEFCNCLKPGDLIIADKGFVIGDILPKGVLLNLPPFLVNPQFTAQEAKYTTQIARARIHVERSIQRIKSFDILKDMVHNFRPFATVIFQVCAVLVNLQKPLISDE</sequence>
<gene>
    <name evidence="6" type="ORF">JTE90_007012</name>
</gene>
<dbReference type="InterPro" id="IPR027805">
    <property type="entry name" value="Transposase_HTH_dom"/>
</dbReference>
<protein>
    <recommendedName>
        <fullName evidence="8">DDE Tnp4 domain-containing protein</fullName>
    </recommendedName>
</protein>
<evidence type="ECO:0000313" key="7">
    <source>
        <dbReference type="Proteomes" id="UP000827092"/>
    </source>
</evidence>
<evidence type="ECO:0000256" key="2">
    <source>
        <dbReference type="ARBA" id="ARBA00022723"/>
    </source>
</evidence>
<dbReference type="EMBL" id="JAFNEN010000928">
    <property type="protein sequence ID" value="KAG8176015.1"/>
    <property type="molecule type" value="Genomic_DNA"/>
</dbReference>
<organism evidence="6 7">
    <name type="scientific">Oedothorax gibbosus</name>
    <dbReference type="NCBI Taxonomy" id="931172"/>
    <lineage>
        <taxon>Eukaryota</taxon>
        <taxon>Metazoa</taxon>
        <taxon>Ecdysozoa</taxon>
        <taxon>Arthropoda</taxon>
        <taxon>Chelicerata</taxon>
        <taxon>Arachnida</taxon>
        <taxon>Araneae</taxon>
        <taxon>Araneomorphae</taxon>
        <taxon>Entelegynae</taxon>
        <taxon>Araneoidea</taxon>
        <taxon>Linyphiidae</taxon>
        <taxon>Erigoninae</taxon>
        <taxon>Oedothorax</taxon>
    </lineage>
</organism>
<evidence type="ECO:0000313" key="6">
    <source>
        <dbReference type="EMBL" id="KAG8176015.1"/>
    </source>
</evidence>
<dbReference type="Proteomes" id="UP000827092">
    <property type="component" value="Unassembled WGS sequence"/>
</dbReference>
<evidence type="ECO:0000259" key="5">
    <source>
        <dbReference type="Pfam" id="PF13613"/>
    </source>
</evidence>
<comment type="caution">
    <text evidence="6">The sequence shown here is derived from an EMBL/GenBank/DDBJ whole genome shotgun (WGS) entry which is preliminary data.</text>
</comment>
<dbReference type="PANTHER" id="PTHR23080">
    <property type="entry name" value="THAP DOMAIN PROTEIN"/>
    <property type="match status" value="1"/>
</dbReference>
<evidence type="ECO:0008006" key="8">
    <source>
        <dbReference type="Google" id="ProtNLM"/>
    </source>
</evidence>
<accession>A0AAV6TXN1</accession>
<reference evidence="6 7" key="1">
    <citation type="journal article" date="2022" name="Nat. Ecol. Evol.">
        <title>A masculinizing supergene underlies an exaggerated male reproductive morph in a spider.</title>
        <authorList>
            <person name="Hendrickx F."/>
            <person name="De Corte Z."/>
            <person name="Sonet G."/>
            <person name="Van Belleghem S.M."/>
            <person name="Kostlbacher S."/>
            <person name="Vangestel C."/>
        </authorList>
    </citation>
    <scope>NUCLEOTIDE SEQUENCE [LARGE SCALE GENOMIC DNA]</scope>
    <source>
        <strain evidence="6">W744_W776</strain>
    </source>
</reference>
<feature type="region of interest" description="Disordered" evidence="3">
    <location>
        <begin position="90"/>
        <end position="125"/>
    </location>
</feature>
<name>A0AAV6TXN1_9ARAC</name>
<evidence type="ECO:0000256" key="1">
    <source>
        <dbReference type="ARBA" id="ARBA00001968"/>
    </source>
</evidence>
<feature type="domain" description="Transposase Helix-turn-helix" evidence="5">
    <location>
        <begin position="209"/>
        <end position="254"/>
    </location>
</feature>
<feature type="compositionally biased region" description="Basic and acidic residues" evidence="3">
    <location>
        <begin position="113"/>
        <end position="125"/>
    </location>
</feature>
<dbReference type="Pfam" id="PF13359">
    <property type="entry name" value="DDE_Tnp_4"/>
    <property type="match status" value="1"/>
</dbReference>
<evidence type="ECO:0000256" key="3">
    <source>
        <dbReference type="SAM" id="MobiDB-lite"/>
    </source>
</evidence>
<keyword evidence="7" id="KW-1185">Reference proteome</keyword>
<proteinExistence type="predicted"/>
<comment type="cofactor">
    <cofactor evidence="1">
        <name>a divalent metal cation</name>
        <dbReference type="ChEBI" id="CHEBI:60240"/>
    </cofactor>
</comment>
<dbReference type="InterPro" id="IPR027806">
    <property type="entry name" value="HARBI1_dom"/>
</dbReference>
<feature type="domain" description="DDE Tnp4" evidence="4">
    <location>
        <begin position="288"/>
        <end position="445"/>
    </location>
</feature>
<dbReference type="GO" id="GO:0046872">
    <property type="term" value="F:metal ion binding"/>
    <property type="evidence" value="ECO:0007669"/>
    <property type="project" value="UniProtKB-KW"/>
</dbReference>
<dbReference type="Pfam" id="PF13613">
    <property type="entry name" value="HTH_Tnp_4"/>
    <property type="match status" value="1"/>
</dbReference>
<evidence type="ECO:0000259" key="4">
    <source>
        <dbReference type="Pfam" id="PF13359"/>
    </source>
</evidence>
<dbReference type="PANTHER" id="PTHR23080:SF133">
    <property type="entry name" value="SI:CH211-262I1.5-RELATED"/>
    <property type="match status" value="1"/>
</dbReference>
<dbReference type="AlphaFoldDB" id="A0AAV6TXN1"/>